<dbReference type="Gene3D" id="1.10.3720.10">
    <property type="entry name" value="MetI-like"/>
    <property type="match status" value="1"/>
</dbReference>
<dbReference type="RefSeq" id="WP_162451357.1">
    <property type="nucleotide sequence ID" value="NZ_WLZY01000005.1"/>
</dbReference>
<accession>A0A7K3M5Y2</accession>
<keyword evidence="2 7" id="KW-0813">Transport</keyword>
<dbReference type="SUPFAM" id="SSF160964">
    <property type="entry name" value="MalF N-terminal region-like"/>
    <property type="match status" value="1"/>
</dbReference>
<comment type="subcellular location">
    <subcellularLocation>
        <location evidence="1 7">Cell membrane</location>
        <topology evidence="1 7">Multi-pass membrane protein</topology>
    </subcellularLocation>
</comment>
<dbReference type="AlphaFoldDB" id="A0A7K3M5Y2"/>
<feature type="transmembrane region" description="Helical" evidence="7">
    <location>
        <begin position="120"/>
        <end position="140"/>
    </location>
</feature>
<feature type="transmembrane region" description="Helical" evidence="7">
    <location>
        <begin position="20"/>
        <end position="41"/>
    </location>
</feature>
<comment type="caution">
    <text evidence="9">The sequence shown here is derived from an EMBL/GenBank/DDBJ whole genome shotgun (WGS) entry which is preliminary data.</text>
</comment>
<evidence type="ECO:0000256" key="4">
    <source>
        <dbReference type="ARBA" id="ARBA00022692"/>
    </source>
</evidence>
<feature type="transmembrane region" description="Helical" evidence="7">
    <location>
        <begin position="169"/>
        <end position="199"/>
    </location>
</feature>
<feature type="transmembrane region" description="Helical" evidence="7">
    <location>
        <begin position="277"/>
        <end position="299"/>
    </location>
</feature>
<feature type="transmembrane region" description="Helical" evidence="7">
    <location>
        <begin position="220"/>
        <end position="240"/>
    </location>
</feature>
<dbReference type="GO" id="GO:0005886">
    <property type="term" value="C:plasma membrane"/>
    <property type="evidence" value="ECO:0007669"/>
    <property type="project" value="UniProtKB-SubCell"/>
</dbReference>
<name>A0A7K3M5Y2_9ACTN</name>
<evidence type="ECO:0000256" key="3">
    <source>
        <dbReference type="ARBA" id="ARBA00022475"/>
    </source>
</evidence>
<keyword evidence="6 7" id="KW-0472">Membrane</keyword>
<evidence type="ECO:0000256" key="1">
    <source>
        <dbReference type="ARBA" id="ARBA00004651"/>
    </source>
</evidence>
<dbReference type="CDD" id="cd06261">
    <property type="entry name" value="TM_PBP2"/>
    <property type="match status" value="1"/>
</dbReference>
<evidence type="ECO:0000256" key="7">
    <source>
        <dbReference type="RuleBase" id="RU363032"/>
    </source>
</evidence>
<dbReference type="GO" id="GO:0055085">
    <property type="term" value="P:transmembrane transport"/>
    <property type="evidence" value="ECO:0007669"/>
    <property type="project" value="InterPro"/>
</dbReference>
<gene>
    <name evidence="9" type="ORF">F7O44_16480</name>
</gene>
<reference evidence="9 10" key="1">
    <citation type="submission" date="2019-11" db="EMBL/GenBank/DDBJ databases">
        <authorList>
            <person name="Li X.-J."/>
            <person name="Feng X.-M."/>
        </authorList>
    </citation>
    <scope>NUCLEOTIDE SEQUENCE [LARGE SCALE GENOMIC DNA]</scope>
    <source>
        <strain evidence="9 10">XMNu-373</strain>
    </source>
</reference>
<protein>
    <submittedName>
        <fullName evidence="9">ABC transporter permease subunit</fullName>
    </submittedName>
</protein>
<dbReference type="Pfam" id="PF00528">
    <property type="entry name" value="BPD_transp_1"/>
    <property type="match status" value="1"/>
</dbReference>
<dbReference type="PANTHER" id="PTHR43005:SF1">
    <property type="entry name" value="SPERMIDINE_PUTRESCINE TRANSPORT SYSTEM PERMEASE PROTEIN"/>
    <property type="match status" value="1"/>
</dbReference>
<evidence type="ECO:0000313" key="9">
    <source>
        <dbReference type="EMBL" id="NDL58666.1"/>
    </source>
</evidence>
<dbReference type="InterPro" id="IPR035906">
    <property type="entry name" value="MetI-like_sf"/>
</dbReference>
<dbReference type="PROSITE" id="PS50928">
    <property type="entry name" value="ABC_TM1"/>
    <property type="match status" value="1"/>
</dbReference>
<organism evidence="9 10">
    <name type="scientific">Phytoactinopolyspora mesophila</name>
    <dbReference type="NCBI Taxonomy" id="2650750"/>
    <lineage>
        <taxon>Bacteria</taxon>
        <taxon>Bacillati</taxon>
        <taxon>Actinomycetota</taxon>
        <taxon>Actinomycetes</taxon>
        <taxon>Jiangellales</taxon>
        <taxon>Jiangellaceae</taxon>
        <taxon>Phytoactinopolyspora</taxon>
    </lineage>
</organism>
<feature type="domain" description="ABC transmembrane type-1" evidence="8">
    <location>
        <begin position="83"/>
        <end position="298"/>
    </location>
</feature>
<keyword evidence="5 7" id="KW-1133">Transmembrane helix</keyword>
<evidence type="ECO:0000313" key="10">
    <source>
        <dbReference type="Proteomes" id="UP000460435"/>
    </source>
</evidence>
<evidence type="ECO:0000259" key="8">
    <source>
        <dbReference type="PROSITE" id="PS50928"/>
    </source>
</evidence>
<dbReference type="InterPro" id="IPR000515">
    <property type="entry name" value="MetI-like"/>
</dbReference>
<proteinExistence type="inferred from homology"/>
<sequence length="309" mass="34489">MTPRPGPTRSWRRIFDDRLFPLLLIAPALIFIVGLVGFPVVRTAWLSFTDAAGIRALTEGDMNFIGLGNYVEIFSNPILRRSAITTVVFGLICVVGTMALGIAVALLLNQPFRGRRLLGVLVLLPWAIPHIAASFVWQWLFNGQYGVVNWTLSSLGFSTFDEFSWFTQYYTAFTVVGIVVIWQSFPFVTIALLAGLQTIPNDIIEAAKLDGTTAWQRLRMVTLPMLKPLLLVLVVISTIWDFKMFDQVWVLTGGGPARRTEVLSVSTYVEGITQSQWGMGSALAMVLFVILIVITIIYIKLIREEEQIS</sequence>
<dbReference type="Proteomes" id="UP000460435">
    <property type="component" value="Unassembled WGS sequence"/>
</dbReference>
<dbReference type="PANTHER" id="PTHR43005">
    <property type="entry name" value="BLR7065 PROTEIN"/>
    <property type="match status" value="1"/>
</dbReference>
<feature type="transmembrane region" description="Helical" evidence="7">
    <location>
        <begin position="83"/>
        <end position="108"/>
    </location>
</feature>
<evidence type="ECO:0000256" key="2">
    <source>
        <dbReference type="ARBA" id="ARBA00022448"/>
    </source>
</evidence>
<keyword evidence="3" id="KW-1003">Cell membrane</keyword>
<keyword evidence="4 7" id="KW-0812">Transmembrane</keyword>
<keyword evidence="10" id="KW-1185">Reference proteome</keyword>
<dbReference type="SUPFAM" id="SSF161098">
    <property type="entry name" value="MetI-like"/>
    <property type="match status" value="1"/>
</dbReference>
<evidence type="ECO:0000256" key="6">
    <source>
        <dbReference type="ARBA" id="ARBA00023136"/>
    </source>
</evidence>
<dbReference type="EMBL" id="WLZY01000005">
    <property type="protein sequence ID" value="NDL58666.1"/>
    <property type="molecule type" value="Genomic_DNA"/>
</dbReference>
<evidence type="ECO:0000256" key="5">
    <source>
        <dbReference type="ARBA" id="ARBA00022989"/>
    </source>
</evidence>
<comment type="similarity">
    <text evidence="7">Belongs to the binding-protein-dependent transport system permease family.</text>
</comment>